<dbReference type="PANTHER" id="PTHR46202:SF1">
    <property type="entry name" value="DNA EXCISION REPAIR PROTEIN ERCC-8"/>
    <property type="match status" value="1"/>
</dbReference>
<dbReference type="GO" id="GO:0006283">
    <property type="term" value="P:transcription-coupled nucleotide-excision repair"/>
    <property type="evidence" value="ECO:0007669"/>
    <property type="project" value="InterPro"/>
</dbReference>
<dbReference type="GO" id="GO:0000209">
    <property type="term" value="P:protein polyubiquitination"/>
    <property type="evidence" value="ECO:0007669"/>
    <property type="project" value="TreeGrafter"/>
</dbReference>
<sequence>MLRAIQELRTGTLSPSRLKSAVRTDLSLELREERVCYGTFIDRVLQPRSGVSMRYPRRMVLPSVRLRAVLDIDVDPAEGRYMICSTSSGGLNIFDLWKDNAWSATERGGAAEAIPCVAAHTVRDDVVSALQWYPAGSSLFVTGSYGGNVSVWDAETQQLDAFQTFGKSNGLATPIHELCMPRCARDRASVVALANGTRDLALVDLVSGSAVSSFPVSSTNPEAVVWSVAFSPTHEYMLAVGCGDGVVRLYDIRRAGTHSLLLTFGSHTGQATTDTSRLNPRVSSSVMCQSRMRVLSSQMLQPLAHANSRGRGAKRKHHSTTGYGSDHDRRNTEQIKSVLSPDGAERSASSRSHEGWVHHVCFSGSGEKLYSHGSDRRLASWDVLSGSVLVPRFSEIRSSDAIPFSCAPWSQTLYVAERGIMLACDAETGRMLSMMSDRVEHVTRITCDPFLEKVYVAYDNGIIRPFSTMRIHSRENALESHDQDGYGSDRSGSTHHRSSVDDGDDDEQDGDDEDVDEEEDDQMDMWWDAYTGRTRSANV</sequence>
<evidence type="ECO:0000313" key="4">
    <source>
        <dbReference type="Proteomes" id="UP000324585"/>
    </source>
</evidence>
<dbReference type="GO" id="GO:0031464">
    <property type="term" value="C:Cul4A-RING E3 ubiquitin ligase complex"/>
    <property type="evidence" value="ECO:0007669"/>
    <property type="project" value="TreeGrafter"/>
</dbReference>
<dbReference type="Pfam" id="PF00400">
    <property type="entry name" value="WD40"/>
    <property type="match status" value="2"/>
</dbReference>
<dbReference type="Gene3D" id="2.130.10.10">
    <property type="entry name" value="YVTN repeat-like/Quinoprotein amine dehydrogenase"/>
    <property type="match status" value="2"/>
</dbReference>
<dbReference type="GO" id="GO:0000109">
    <property type="term" value="C:nucleotide-excision repair complex"/>
    <property type="evidence" value="ECO:0007669"/>
    <property type="project" value="TreeGrafter"/>
</dbReference>
<evidence type="ECO:0000256" key="2">
    <source>
        <dbReference type="SAM" id="MobiDB-lite"/>
    </source>
</evidence>
<protein>
    <submittedName>
        <fullName evidence="3">DNA excision repair protein ERCC-8</fullName>
    </submittedName>
</protein>
<accession>A0A5J4YQI5</accession>
<gene>
    <name evidence="3" type="ORF">FVE85_4632</name>
</gene>
<feature type="region of interest" description="Disordered" evidence="2">
    <location>
        <begin position="477"/>
        <end position="539"/>
    </location>
</feature>
<dbReference type="InterPro" id="IPR036322">
    <property type="entry name" value="WD40_repeat_dom_sf"/>
</dbReference>
<dbReference type="InterPro" id="IPR015943">
    <property type="entry name" value="WD40/YVTN_repeat-like_dom_sf"/>
</dbReference>
<feature type="compositionally biased region" description="Acidic residues" evidence="2">
    <location>
        <begin position="501"/>
        <end position="523"/>
    </location>
</feature>
<keyword evidence="1" id="KW-0853">WD repeat</keyword>
<keyword evidence="4" id="KW-1185">Reference proteome</keyword>
<dbReference type="AlphaFoldDB" id="A0A5J4YQI5"/>
<feature type="region of interest" description="Disordered" evidence="2">
    <location>
        <begin position="305"/>
        <end position="332"/>
    </location>
</feature>
<dbReference type="Proteomes" id="UP000324585">
    <property type="component" value="Unassembled WGS sequence"/>
</dbReference>
<dbReference type="InterPro" id="IPR042238">
    <property type="entry name" value="Rad28/ERCC8/Ckn1/ATCSA-1"/>
</dbReference>
<feature type="repeat" description="WD" evidence="1">
    <location>
        <begin position="350"/>
        <end position="391"/>
    </location>
</feature>
<feature type="repeat" description="WD" evidence="1">
    <location>
        <begin position="120"/>
        <end position="162"/>
    </location>
</feature>
<evidence type="ECO:0000256" key="1">
    <source>
        <dbReference type="PROSITE-ProRule" id="PRU00221"/>
    </source>
</evidence>
<name>A0A5J4YQI5_PORPP</name>
<dbReference type="SMART" id="SM00320">
    <property type="entry name" value="WD40"/>
    <property type="match status" value="4"/>
</dbReference>
<dbReference type="PROSITE" id="PS50082">
    <property type="entry name" value="WD_REPEATS_2"/>
    <property type="match status" value="2"/>
</dbReference>
<dbReference type="GO" id="GO:0043161">
    <property type="term" value="P:proteasome-mediated ubiquitin-dependent protein catabolic process"/>
    <property type="evidence" value="ECO:0007669"/>
    <property type="project" value="TreeGrafter"/>
</dbReference>
<organism evidence="3 4">
    <name type="scientific">Porphyridium purpureum</name>
    <name type="common">Red alga</name>
    <name type="synonym">Porphyridium cruentum</name>
    <dbReference type="NCBI Taxonomy" id="35688"/>
    <lineage>
        <taxon>Eukaryota</taxon>
        <taxon>Rhodophyta</taxon>
        <taxon>Bangiophyceae</taxon>
        <taxon>Porphyridiales</taxon>
        <taxon>Porphyridiaceae</taxon>
        <taxon>Porphyridium</taxon>
    </lineage>
</organism>
<dbReference type="OrthoDB" id="361494at2759"/>
<evidence type="ECO:0000313" key="3">
    <source>
        <dbReference type="EMBL" id="KAA8493495.1"/>
    </source>
</evidence>
<dbReference type="EMBL" id="VRMN01000006">
    <property type="protein sequence ID" value="KAA8493495.1"/>
    <property type="molecule type" value="Genomic_DNA"/>
</dbReference>
<comment type="caution">
    <text evidence="3">The sequence shown here is derived from an EMBL/GenBank/DDBJ whole genome shotgun (WGS) entry which is preliminary data.</text>
</comment>
<dbReference type="SUPFAM" id="SSF50978">
    <property type="entry name" value="WD40 repeat-like"/>
    <property type="match status" value="1"/>
</dbReference>
<dbReference type="PANTHER" id="PTHR46202">
    <property type="entry name" value="DNA EXCISION REPAIR PROTEIN ERCC-8"/>
    <property type="match status" value="1"/>
</dbReference>
<dbReference type="InterPro" id="IPR001680">
    <property type="entry name" value="WD40_rpt"/>
</dbReference>
<proteinExistence type="predicted"/>
<reference evidence="4" key="1">
    <citation type="journal article" date="2019" name="Nat. Commun.">
        <title>Expansion of phycobilisome linker gene families in mesophilic red algae.</title>
        <authorList>
            <person name="Lee J."/>
            <person name="Kim D."/>
            <person name="Bhattacharya D."/>
            <person name="Yoon H.S."/>
        </authorList>
    </citation>
    <scope>NUCLEOTIDE SEQUENCE [LARGE SCALE GENOMIC DNA]</scope>
    <source>
        <strain evidence="4">CCMP 1328</strain>
    </source>
</reference>